<dbReference type="EMBL" id="LPBJ01000047">
    <property type="protein sequence ID" value="KVP98037.1"/>
    <property type="molecule type" value="Genomic_DNA"/>
</dbReference>
<sequence>MNDIEVTVFDKPSGNIIALVAGSIPRVGKRSHFRANAMVFIDRPPEVTITTSRALTLAEMAQSIDMMQRFESQLHALAAAYGPRDALVEPSSSGAIRKAATTLVRHHLDSVEVHPCDVHDDEVRARHCIREVQDLHTALQR</sequence>
<proteinExistence type="predicted"/>
<gene>
    <name evidence="1" type="ORF">WJ96_05565</name>
</gene>
<protein>
    <submittedName>
        <fullName evidence="1">Uncharacterized protein</fullName>
    </submittedName>
</protein>
<organism evidence="1 2">
    <name type="scientific">Burkholderia ubonensis</name>
    <dbReference type="NCBI Taxonomy" id="101571"/>
    <lineage>
        <taxon>Bacteria</taxon>
        <taxon>Pseudomonadati</taxon>
        <taxon>Pseudomonadota</taxon>
        <taxon>Betaproteobacteria</taxon>
        <taxon>Burkholderiales</taxon>
        <taxon>Burkholderiaceae</taxon>
        <taxon>Burkholderia</taxon>
        <taxon>Burkholderia cepacia complex</taxon>
    </lineage>
</organism>
<accession>A0AAW3MYY9</accession>
<keyword evidence="2" id="KW-1185">Reference proteome</keyword>
<dbReference type="Proteomes" id="UP000056453">
    <property type="component" value="Unassembled WGS sequence"/>
</dbReference>
<dbReference type="AlphaFoldDB" id="A0AAW3MYY9"/>
<evidence type="ECO:0000313" key="2">
    <source>
        <dbReference type="Proteomes" id="UP000056453"/>
    </source>
</evidence>
<name>A0AAW3MYY9_9BURK</name>
<reference evidence="1 2" key="1">
    <citation type="submission" date="2015-11" db="EMBL/GenBank/DDBJ databases">
        <title>Expanding the genomic diversity of Burkholderia species for the development of highly accurate diagnostics.</title>
        <authorList>
            <person name="Sahl J."/>
            <person name="Keim P."/>
            <person name="Wagner D."/>
        </authorList>
    </citation>
    <scope>NUCLEOTIDE SEQUENCE [LARGE SCALE GENOMIC DNA]</scope>
    <source>
        <strain evidence="1 2">MSMB1808WGS</strain>
    </source>
</reference>
<comment type="caution">
    <text evidence="1">The sequence shown here is derived from an EMBL/GenBank/DDBJ whole genome shotgun (WGS) entry which is preliminary data.</text>
</comment>
<evidence type="ECO:0000313" key="1">
    <source>
        <dbReference type="EMBL" id="KVP98037.1"/>
    </source>
</evidence>
<dbReference type="RefSeq" id="WP_059924976.1">
    <property type="nucleotide sequence ID" value="NZ_LPBG01000047.1"/>
</dbReference>